<dbReference type="NCBIfam" id="TIGR00169">
    <property type="entry name" value="leuB"/>
    <property type="match status" value="1"/>
</dbReference>
<dbReference type="SMART" id="SM01329">
    <property type="entry name" value="Iso_dh"/>
    <property type="match status" value="1"/>
</dbReference>
<dbReference type="GO" id="GO:0003862">
    <property type="term" value="F:3-isopropylmalate dehydrogenase activity"/>
    <property type="evidence" value="ECO:0007669"/>
    <property type="project" value="UniProtKB-EC"/>
</dbReference>
<keyword evidence="12" id="KW-0560">Oxidoreductase</keyword>
<keyword evidence="7" id="KW-0432">Leucine biosynthesis</keyword>
<proteinExistence type="inferred from homology"/>
<evidence type="ECO:0000256" key="3">
    <source>
        <dbReference type="ARBA" id="ARBA00004496"/>
    </source>
</evidence>
<dbReference type="EC" id="1.1.1.85" evidence="6"/>
<evidence type="ECO:0000256" key="8">
    <source>
        <dbReference type="ARBA" id="ARBA00022490"/>
    </source>
</evidence>
<dbReference type="GO" id="GO:0000287">
    <property type="term" value="F:magnesium ion binding"/>
    <property type="evidence" value="ECO:0007669"/>
    <property type="project" value="InterPro"/>
</dbReference>
<dbReference type="AlphaFoldDB" id="A0A381SEM5"/>
<reference evidence="18" key="1">
    <citation type="submission" date="2018-05" db="EMBL/GenBank/DDBJ databases">
        <authorList>
            <person name="Lanie J.A."/>
            <person name="Ng W.-L."/>
            <person name="Kazmierczak K.M."/>
            <person name="Andrzejewski T.M."/>
            <person name="Davidsen T.M."/>
            <person name="Wayne K.J."/>
            <person name="Tettelin H."/>
            <person name="Glass J.I."/>
            <person name="Rusch D."/>
            <person name="Podicherti R."/>
            <person name="Tsui H.-C.T."/>
            <person name="Winkler M.E."/>
        </authorList>
    </citation>
    <scope>NUCLEOTIDE SEQUENCE</scope>
</reference>
<keyword evidence="9" id="KW-0028">Amino-acid biosynthesis</keyword>
<evidence type="ECO:0000256" key="15">
    <source>
        <dbReference type="ARBA" id="ARBA00029440"/>
    </source>
</evidence>
<evidence type="ECO:0000256" key="2">
    <source>
        <dbReference type="ARBA" id="ARBA00001946"/>
    </source>
</evidence>
<organism evidence="18">
    <name type="scientific">marine metagenome</name>
    <dbReference type="NCBI Taxonomy" id="408172"/>
    <lineage>
        <taxon>unclassified sequences</taxon>
        <taxon>metagenomes</taxon>
        <taxon>ecological metagenomes</taxon>
    </lineage>
</organism>
<dbReference type="InterPro" id="IPR019818">
    <property type="entry name" value="IsoCit/isopropylmalate_DH_CS"/>
</dbReference>
<comment type="similarity">
    <text evidence="4">Belongs to the isocitrate and isopropylmalate dehydrogenases family. LeuB type 1 subfamily.</text>
</comment>
<dbReference type="HAMAP" id="MF_01033">
    <property type="entry name" value="LeuB_type1"/>
    <property type="match status" value="1"/>
</dbReference>
<dbReference type="EMBL" id="UINC01002957">
    <property type="protein sequence ID" value="SVA01969.1"/>
    <property type="molecule type" value="Genomic_DNA"/>
</dbReference>
<dbReference type="PANTHER" id="PTHR42979">
    <property type="entry name" value="3-ISOPROPYLMALATE DEHYDROGENASE"/>
    <property type="match status" value="1"/>
</dbReference>
<comment type="subcellular location">
    <subcellularLocation>
        <location evidence="3">Cytoplasm</location>
    </subcellularLocation>
</comment>
<feature type="domain" description="Isopropylmalate dehydrogenase-like" evidence="17">
    <location>
        <begin position="5"/>
        <end position="351"/>
    </location>
</feature>
<dbReference type="FunFam" id="3.40.718.10:FF:000028">
    <property type="entry name" value="3-isopropylmalate dehydrogenase"/>
    <property type="match status" value="1"/>
</dbReference>
<comment type="cofactor">
    <cofactor evidence="1">
        <name>Mn(2+)</name>
        <dbReference type="ChEBI" id="CHEBI:29035"/>
    </cofactor>
</comment>
<keyword evidence="8" id="KW-0963">Cytoplasm</keyword>
<evidence type="ECO:0000256" key="5">
    <source>
        <dbReference type="ARBA" id="ARBA00011738"/>
    </source>
</evidence>
<gene>
    <name evidence="18" type="ORF">METZ01_LOCUS54823</name>
</gene>
<keyword evidence="11" id="KW-0460">Magnesium</keyword>
<evidence type="ECO:0000256" key="6">
    <source>
        <dbReference type="ARBA" id="ARBA00013101"/>
    </source>
</evidence>
<evidence type="ECO:0000256" key="1">
    <source>
        <dbReference type="ARBA" id="ARBA00001936"/>
    </source>
</evidence>
<comment type="pathway">
    <text evidence="15">Amino-acid biosynthesis.</text>
</comment>
<evidence type="ECO:0000256" key="7">
    <source>
        <dbReference type="ARBA" id="ARBA00022430"/>
    </source>
</evidence>
<evidence type="ECO:0000256" key="14">
    <source>
        <dbReference type="ARBA" id="ARBA00023304"/>
    </source>
</evidence>
<accession>A0A381SEM5</accession>
<keyword evidence="14" id="KW-0100">Branched-chain amino acid biosynthesis</keyword>
<comment type="subunit">
    <text evidence="5">Homodimer.</text>
</comment>
<dbReference type="GO" id="GO:0051287">
    <property type="term" value="F:NAD binding"/>
    <property type="evidence" value="ECO:0007669"/>
    <property type="project" value="InterPro"/>
</dbReference>
<evidence type="ECO:0000256" key="9">
    <source>
        <dbReference type="ARBA" id="ARBA00022605"/>
    </source>
</evidence>
<evidence type="ECO:0000256" key="12">
    <source>
        <dbReference type="ARBA" id="ARBA00023002"/>
    </source>
</evidence>
<evidence type="ECO:0000256" key="13">
    <source>
        <dbReference type="ARBA" id="ARBA00023027"/>
    </source>
</evidence>
<dbReference type="PANTHER" id="PTHR42979:SF1">
    <property type="entry name" value="3-ISOPROPYLMALATE DEHYDROGENASE"/>
    <property type="match status" value="1"/>
</dbReference>
<evidence type="ECO:0000256" key="10">
    <source>
        <dbReference type="ARBA" id="ARBA00022723"/>
    </source>
</evidence>
<dbReference type="GO" id="GO:0009098">
    <property type="term" value="P:L-leucine biosynthetic process"/>
    <property type="evidence" value="ECO:0007669"/>
    <property type="project" value="UniProtKB-KW"/>
</dbReference>
<name>A0A381SEM5_9ZZZZ</name>
<keyword evidence="13" id="KW-0520">NAD</keyword>
<evidence type="ECO:0000256" key="11">
    <source>
        <dbReference type="ARBA" id="ARBA00022842"/>
    </source>
</evidence>
<evidence type="ECO:0000313" key="18">
    <source>
        <dbReference type="EMBL" id="SVA01969.1"/>
    </source>
</evidence>
<evidence type="ECO:0000256" key="4">
    <source>
        <dbReference type="ARBA" id="ARBA00008319"/>
    </source>
</evidence>
<keyword evidence="10" id="KW-0479">Metal-binding</keyword>
<sequence length="360" mass="39318">MTTKKILITPGDGIGPEVTEQAVQILKKVAPLFDIQLDLTEKPVGGIAYDLTGTPLPDETLNAAKISDAVLLGAVGGPKWEPLDFSVRPERGLLKLRSELELYANLRPAAIYGDLVNASTLKAEVVDGADLMVVRELTGGIYFGNPRGVEERDGERVGFNTLVYSESEIRRIAKVGFETAMKRRKKLTSVDKANVLESTEFWREIVTDVGTNFPEVELSHMYVDNAAMQIIRDPKQFDTMVTTNMFGDIISDAAAMMTGSLGMLPSASIGGEIGMYEPVHGSAPDIAGEDKANPLAMILSVGMMMRYSFNLTEADEMIKKAVVDTLEKYRTVDIMAEGKTQIGCREMGEKVLQSLEQNNS</sequence>
<dbReference type="Pfam" id="PF00180">
    <property type="entry name" value="Iso_dh"/>
    <property type="match status" value="1"/>
</dbReference>
<dbReference type="Gene3D" id="3.40.718.10">
    <property type="entry name" value="Isopropylmalate Dehydrogenase"/>
    <property type="match status" value="1"/>
</dbReference>
<comment type="cofactor">
    <cofactor evidence="2">
        <name>Mg(2+)</name>
        <dbReference type="ChEBI" id="CHEBI:18420"/>
    </cofactor>
</comment>
<dbReference type="SUPFAM" id="SSF53659">
    <property type="entry name" value="Isocitrate/Isopropylmalate dehydrogenase-like"/>
    <property type="match status" value="1"/>
</dbReference>
<dbReference type="InterPro" id="IPR004429">
    <property type="entry name" value="Isopropylmalate_DH"/>
</dbReference>
<dbReference type="GO" id="GO:0005829">
    <property type="term" value="C:cytosol"/>
    <property type="evidence" value="ECO:0007669"/>
    <property type="project" value="TreeGrafter"/>
</dbReference>
<evidence type="ECO:0000256" key="16">
    <source>
        <dbReference type="ARBA" id="ARBA00033138"/>
    </source>
</evidence>
<dbReference type="PROSITE" id="PS00470">
    <property type="entry name" value="IDH_IMDH"/>
    <property type="match status" value="1"/>
</dbReference>
<dbReference type="InterPro" id="IPR024084">
    <property type="entry name" value="IsoPropMal-DH-like_dom"/>
</dbReference>
<evidence type="ECO:0000259" key="17">
    <source>
        <dbReference type="SMART" id="SM01329"/>
    </source>
</evidence>
<protein>
    <recommendedName>
        <fullName evidence="6">3-isopropylmalate dehydrogenase</fullName>
        <ecNumber evidence="6">1.1.1.85</ecNumber>
    </recommendedName>
    <alternativeName>
        <fullName evidence="16">3-IPM-DH</fullName>
    </alternativeName>
</protein>